<feature type="binding site" evidence="10">
    <location>
        <position position="297"/>
    </location>
    <ligand>
        <name>Zn(2+)</name>
        <dbReference type="ChEBI" id="CHEBI:29105"/>
    </ligand>
</feature>
<dbReference type="GO" id="GO:0019843">
    <property type="term" value="F:rRNA binding"/>
    <property type="evidence" value="ECO:0007669"/>
    <property type="project" value="UniProtKB-KW"/>
</dbReference>
<feature type="binding site" evidence="10">
    <location>
        <position position="310"/>
    </location>
    <ligand>
        <name>Zn(2+)</name>
        <dbReference type="ChEBI" id="CHEBI:29105"/>
    </ligand>
</feature>
<dbReference type="Gene3D" id="1.10.40.50">
    <property type="entry name" value="Probable gtpase engc, domain 3"/>
    <property type="match status" value="1"/>
</dbReference>
<dbReference type="InterPro" id="IPR004881">
    <property type="entry name" value="Ribosome_biogen_GTPase_RsgA"/>
</dbReference>
<comment type="caution">
    <text evidence="13">The sequence shown here is derived from an EMBL/GenBank/DDBJ whole genome shotgun (WGS) entry which is preliminary data.</text>
</comment>
<dbReference type="Gene3D" id="3.40.50.300">
    <property type="entry name" value="P-loop containing nucleotide triphosphate hydrolases"/>
    <property type="match status" value="1"/>
</dbReference>
<dbReference type="InterPro" id="IPR027417">
    <property type="entry name" value="P-loop_NTPase"/>
</dbReference>
<dbReference type="Proteomes" id="UP000194882">
    <property type="component" value="Unassembled WGS sequence"/>
</dbReference>
<keyword evidence="3 10" id="KW-0479">Metal-binding</keyword>
<evidence type="ECO:0000256" key="3">
    <source>
        <dbReference type="ARBA" id="ARBA00022723"/>
    </source>
</evidence>
<keyword evidence="6 10" id="KW-0378">Hydrolase</keyword>
<keyword evidence="9 10" id="KW-0342">GTP-binding</keyword>
<proteinExistence type="inferred from homology"/>
<dbReference type="NCBIfam" id="TIGR00157">
    <property type="entry name" value="ribosome small subunit-dependent GTPase A"/>
    <property type="match status" value="1"/>
</dbReference>
<evidence type="ECO:0000259" key="11">
    <source>
        <dbReference type="PROSITE" id="PS50936"/>
    </source>
</evidence>
<dbReference type="SUPFAM" id="SSF52540">
    <property type="entry name" value="P-loop containing nucleoside triphosphate hydrolases"/>
    <property type="match status" value="1"/>
</dbReference>
<dbReference type="GO" id="GO:0046872">
    <property type="term" value="F:metal ion binding"/>
    <property type="evidence" value="ECO:0007669"/>
    <property type="project" value="UniProtKB-KW"/>
</dbReference>
<evidence type="ECO:0000313" key="13">
    <source>
        <dbReference type="EMBL" id="OTY91250.1"/>
    </source>
</evidence>
<dbReference type="EC" id="3.6.1.-" evidence="10"/>
<dbReference type="CDD" id="cd01854">
    <property type="entry name" value="YjeQ_EngC"/>
    <property type="match status" value="1"/>
</dbReference>
<keyword evidence="2 10" id="KW-0690">Ribosome biogenesis</keyword>
<comment type="function">
    <text evidence="10">One of several proteins that assist in the late maturation steps of the functional core of the 30S ribosomal subunit. Helps release RbfA from mature subunits. May play a role in the assembly of ribosomal proteins into the subunit. Circularly permuted GTPase that catalyzes slow GTP hydrolysis, GTPase activity is stimulated by the 30S ribosomal subunit.</text>
</comment>
<evidence type="ECO:0000256" key="1">
    <source>
        <dbReference type="ARBA" id="ARBA00022490"/>
    </source>
</evidence>
<name>A0A9X6FKC0_BACTU</name>
<evidence type="ECO:0000256" key="10">
    <source>
        <dbReference type="HAMAP-Rule" id="MF_01820"/>
    </source>
</evidence>
<dbReference type="InterPro" id="IPR030378">
    <property type="entry name" value="G_CP_dom"/>
</dbReference>
<dbReference type="PROSITE" id="PS51721">
    <property type="entry name" value="G_CP"/>
    <property type="match status" value="1"/>
</dbReference>
<dbReference type="AlphaFoldDB" id="A0A9X6FKC0"/>
<comment type="cofactor">
    <cofactor evidence="10">
        <name>Zn(2+)</name>
        <dbReference type="ChEBI" id="CHEBI:29105"/>
    </cofactor>
    <text evidence="10">Binds 1 zinc ion per subunit.</text>
</comment>
<dbReference type="Pfam" id="PF03193">
    <property type="entry name" value="RsgA_GTPase"/>
    <property type="match status" value="1"/>
</dbReference>
<dbReference type="InterPro" id="IPR010914">
    <property type="entry name" value="RsgA_GTPase_dom"/>
</dbReference>
<keyword evidence="8 10" id="KW-0694">RNA-binding</keyword>
<keyword evidence="4 10" id="KW-0699">rRNA-binding</keyword>
<feature type="domain" description="CP-type G" evidence="12">
    <location>
        <begin position="116"/>
        <end position="274"/>
    </location>
</feature>
<dbReference type="Gene3D" id="2.40.50.140">
    <property type="entry name" value="Nucleic acid-binding proteins"/>
    <property type="match status" value="1"/>
</dbReference>
<dbReference type="SUPFAM" id="SSF50249">
    <property type="entry name" value="Nucleic acid-binding proteins"/>
    <property type="match status" value="1"/>
</dbReference>
<gene>
    <name evidence="10" type="primary">rsgA</name>
    <name evidence="13" type="ORF">BK754_19445</name>
</gene>
<dbReference type="GO" id="GO:0042274">
    <property type="term" value="P:ribosomal small subunit biogenesis"/>
    <property type="evidence" value="ECO:0007669"/>
    <property type="project" value="UniProtKB-UniRule"/>
</dbReference>
<reference evidence="13 14" key="1">
    <citation type="submission" date="2016-10" db="EMBL/GenBank/DDBJ databases">
        <title>Comparative genomics of Bacillus thuringiensis reveals a path to pathogens against multiple invertebrate hosts.</title>
        <authorList>
            <person name="Zheng J."/>
            <person name="Gao Q."/>
            <person name="Liu H."/>
            <person name="Peng D."/>
            <person name="Ruan L."/>
            <person name="Sun M."/>
        </authorList>
    </citation>
    <scope>NUCLEOTIDE SEQUENCE [LARGE SCALE GENOMIC DNA]</scope>
    <source>
        <strain evidence="13">BGSC 4I4</strain>
    </source>
</reference>
<dbReference type="HAMAP" id="MF_01820">
    <property type="entry name" value="GTPase_RsgA"/>
    <property type="match status" value="1"/>
</dbReference>
<feature type="domain" description="EngC GTPase" evidence="11">
    <location>
        <begin position="125"/>
        <end position="272"/>
    </location>
</feature>
<evidence type="ECO:0000259" key="12">
    <source>
        <dbReference type="PROSITE" id="PS51721"/>
    </source>
</evidence>
<evidence type="ECO:0000256" key="6">
    <source>
        <dbReference type="ARBA" id="ARBA00022801"/>
    </source>
</evidence>
<evidence type="ECO:0000256" key="8">
    <source>
        <dbReference type="ARBA" id="ARBA00022884"/>
    </source>
</evidence>
<evidence type="ECO:0000313" key="14">
    <source>
        <dbReference type="Proteomes" id="UP000194882"/>
    </source>
</evidence>
<comment type="subcellular location">
    <subcellularLocation>
        <location evidence="10">Cytoplasm</location>
    </subcellularLocation>
</comment>
<protein>
    <recommendedName>
        <fullName evidence="10">Small ribosomal subunit biogenesis GTPase RsgA</fullName>
        <ecNumber evidence="10">3.6.1.-</ecNumber>
    </recommendedName>
</protein>
<evidence type="ECO:0000256" key="4">
    <source>
        <dbReference type="ARBA" id="ARBA00022730"/>
    </source>
</evidence>
<dbReference type="GO" id="GO:0005525">
    <property type="term" value="F:GTP binding"/>
    <property type="evidence" value="ECO:0007669"/>
    <property type="project" value="UniProtKB-UniRule"/>
</dbReference>
<feature type="binding site" evidence="10">
    <location>
        <position position="302"/>
    </location>
    <ligand>
        <name>Zn(2+)</name>
        <dbReference type="ChEBI" id="CHEBI:29105"/>
    </ligand>
</feature>
<feature type="binding site" evidence="10">
    <location>
        <position position="304"/>
    </location>
    <ligand>
        <name>Zn(2+)</name>
        <dbReference type="ChEBI" id="CHEBI:29105"/>
    </ligand>
</feature>
<sequence length="365" mass="41658">MSARSFRLAYTREDINLNQNILESFGWDSFFEEQAVENFEVGRILLEHKHIYRIICNDGEYMAELSGKFRHEAVTKGDYPAVGDWVYIKKIEDEKKAIIHRIFQRRSSFSRQEAGTRTEEQIIAANVDYLFLVNALNHDFNVRRMERYLLLAYESGAMPVIVLTKSSICNDIEQKIVETEAIAIGVPIFVVDSLEHTGIDSLKQFVSSGKTIALVGSSGVGKSTLLNALIGIEVAKTGDIREEDSRGRHTTTHRELFQLPSGALVIDTPGMRELQLWEGSEAIQTTFSDIEELATTCRFRDCKHENEPGCAVYSAIENGLITIDRLKSYKKLQRELAYFIRKQDAILARAERDKWKKLSKQHKKM</sequence>
<dbReference type="PANTHER" id="PTHR32120:SF10">
    <property type="entry name" value="SMALL RIBOSOMAL SUBUNIT BIOGENESIS GTPASE RSGA"/>
    <property type="match status" value="1"/>
</dbReference>
<evidence type="ECO:0000256" key="5">
    <source>
        <dbReference type="ARBA" id="ARBA00022741"/>
    </source>
</evidence>
<comment type="caution">
    <text evidence="10">Lacks conserved residue(s) required for the propagation of feature annotation.</text>
</comment>
<comment type="subunit">
    <text evidence="10">Monomer. Associates with 30S ribosomal subunit, binds 16S rRNA.</text>
</comment>
<dbReference type="PROSITE" id="PS50936">
    <property type="entry name" value="ENGC_GTPASE"/>
    <property type="match status" value="1"/>
</dbReference>
<feature type="binding site" evidence="10">
    <location>
        <begin position="216"/>
        <end position="224"/>
    </location>
    <ligand>
        <name>GTP</name>
        <dbReference type="ChEBI" id="CHEBI:37565"/>
    </ligand>
</feature>
<accession>A0A9X6FKC0</accession>
<evidence type="ECO:0000256" key="7">
    <source>
        <dbReference type="ARBA" id="ARBA00022833"/>
    </source>
</evidence>
<keyword evidence="7 10" id="KW-0862">Zinc</keyword>
<dbReference type="EMBL" id="NFDT01000150">
    <property type="protein sequence ID" value="OTY91250.1"/>
    <property type="molecule type" value="Genomic_DNA"/>
</dbReference>
<dbReference type="GO" id="GO:0005737">
    <property type="term" value="C:cytoplasm"/>
    <property type="evidence" value="ECO:0007669"/>
    <property type="project" value="UniProtKB-SubCell"/>
</dbReference>
<dbReference type="InterPro" id="IPR012340">
    <property type="entry name" value="NA-bd_OB-fold"/>
</dbReference>
<organism evidence="13 14">
    <name type="scientific">Bacillus thuringiensis serovar subtoxicus</name>
    <dbReference type="NCBI Taxonomy" id="475791"/>
    <lineage>
        <taxon>Bacteria</taxon>
        <taxon>Bacillati</taxon>
        <taxon>Bacillota</taxon>
        <taxon>Bacilli</taxon>
        <taxon>Bacillales</taxon>
        <taxon>Bacillaceae</taxon>
        <taxon>Bacillus</taxon>
        <taxon>Bacillus cereus group</taxon>
    </lineage>
</organism>
<keyword evidence="1 10" id="KW-0963">Cytoplasm</keyword>
<dbReference type="GO" id="GO:0003924">
    <property type="term" value="F:GTPase activity"/>
    <property type="evidence" value="ECO:0007669"/>
    <property type="project" value="UniProtKB-UniRule"/>
</dbReference>
<dbReference type="PANTHER" id="PTHR32120">
    <property type="entry name" value="SMALL RIBOSOMAL SUBUNIT BIOGENESIS GTPASE RSGA"/>
    <property type="match status" value="1"/>
</dbReference>
<evidence type="ECO:0000256" key="2">
    <source>
        <dbReference type="ARBA" id="ARBA00022517"/>
    </source>
</evidence>
<keyword evidence="5 10" id="KW-0547">Nucleotide-binding</keyword>
<comment type="similarity">
    <text evidence="10">Belongs to the TRAFAC class YlqF/YawG GTPase family. RsgA subfamily.</text>
</comment>
<evidence type="ECO:0000256" key="9">
    <source>
        <dbReference type="ARBA" id="ARBA00023134"/>
    </source>
</evidence>